<dbReference type="SUPFAM" id="SSF47203">
    <property type="entry name" value="Acyl-CoA dehydrogenase C-terminal domain-like"/>
    <property type="match status" value="1"/>
</dbReference>
<evidence type="ECO:0000259" key="14">
    <source>
        <dbReference type="Pfam" id="PF12806"/>
    </source>
</evidence>
<keyword evidence="16" id="KW-1185">Reference proteome</keyword>
<dbReference type="Pfam" id="PF02770">
    <property type="entry name" value="Acyl-CoA_dh_M"/>
    <property type="match status" value="1"/>
</dbReference>
<feature type="domain" description="Acyl-CoA dehydrogenase/oxidase N-terminal" evidence="13">
    <location>
        <begin position="38"/>
        <end position="155"/>
    </location>
</feature>
<dbReference type="Pfam" id="PF00441">
    <property type="entry name" value="Acyl-CoA_dh_1"/>
    <property type="match status" value="1"/>
</dbReference>
<evidence type="ECO:0000259" key="13">
    <source>
        <dbReference type="Pfam" id="PF02771"/>
    </source>
</evidence>
<evidence type="ECO:0000256" key="7">
    <source>
        <dbReference type="ARBA" id="ARBA00058683"/>
    </source>
</evidence>
<comment type="catalytic activity">
    <reaction evidence="6">
        <text>3-(methylsulfanyl)propanoyl-CoA + oxidized [electron-transfer flavoprotein] + H(+) = 3-(methylsulfanyl)acryloyl-CoA + reduced [electron-transfer flavoprotein]</text>
        <dbReference type="Rhea" id="RHEA:52612"/>
        <dbReference type="Rhea" id="RHEA-COMP:10685"/>
        <dbReference type="Rhea" id="RHEA-COMP:10686"/>
        <dbReference type="ChEBI" id="CHEBI:15378"/>
        <dbReference type="ChEBI" id="CHEBI:57692"/>
        <dbReference type="ChEBI" id="CHEBI:58307"/>
        <dbReference type="ChEBI" id="CHEBI:82815"/>
        <dbReference type="ChEBI" id="CHEBI:84994"/>
        <dbReference type="EC" id="1.3.99.41"/>
    </reaction>
    <physiologicalReaction direction="left-to-right" evidence="6">
        <dbReference type="Rhea" id="RHEA:52613"/>
    </physiologicalReaction>
</comment>
<accession>A0A9X2H9D9</accession>
<dbReference type="Pfam" id="PF12806">
    <property type="entry name" value="Acyl-CoA_dh_C"/>
    <property type="match status" value="1"/>
</dbReference>
<dbReference type="InterPro" id="IPR006091">
    <property type="entry name" value="Acyl-CoA_Oxase/DH_mid-dom"/>
</dbReference>
<dbReference type="InterPro" id="IPR037069">
    <property type="entry name" value="AcylCoA_DH/ox_N_sf"/>
</dbReference>
<dbReference type="PANTHER" id="PTHR42803:SF1">
    <property type="entry name" value="BROAD-SPECIFICITY LINEAR ACYL-COA DEHYDROGENASE FADE5"/>
    <property type="match status" value="1"/>
</dbReference>
<dbReference type="EC" id="1.3.99.41" evidence="8"/>
<evidence type="ECO:0000256" key="6">
    <source>
        <dbReference type="ARBA" id="ARBA00051388"/>
    </source>
</evidence>
<dbReference type="InterPro" id="IPR052166">
    <property type="entry name" value="Diverse_Acyl-CoA_DH"/>
</dbReference>
<reference evidence="15" key="1">
    <citation type="submission" date="2022-03" db="EMBL/GenBank/DDBJ databases">
        <title>Aurantimonas Liuensis sp. Nov., isolated from the hadal seawater of the Mariana Trench.</title>
        <authorList>
            <person name="Liu R."/>
        </authorList>
    </citation>
    <scope>NUCLEOTIDE SEQUENCE</scope>
    <source>
        <strain evidence="15">LRZ36</strain>
    </source>
</reference>
<dbReference type="InterPro" id="IPR009100">
    <property type="entry name" value="AcylCoA_DH/oxidase_NM_dom_sf"/>
</dbReference>
<dbReference type="InterPro" id="IPR036250">
    <property type="entry name" value="AcylCo_DH-like_C"/>
</dbReference>
<protein>
    <recommendedName>
        <fullName evidence="9">3-methylmercaptopropionyl-CoA dehydrogenase</fullName>
        <ecNumber evidence="8">1.3.99.41</ecNumber>
    </recommendedName>
</protein>
<evidence type="ECO:0000256" key="9">
    <source>
        <dbReference type="ARBA" id="ARBA00069043"/>
    </source>
</evidence>
<evidence type="ECO:0000313" key="15">
    <source>
        <dbReference type="EMBL" id="MCP3056203.1"/>
    </source>
</evidence>
<dbReference type="EMBL" id="JALHBS010000085">
    <property type="protein sequence ID" value="MCP3056203.1"/>
    <property type="molecule type" value="Genomic_DNA"/>
</dbReference>
<evidence type="ECO:0000256" key="2">
    <source>
        <dbReference type="ARBA" id="ARBA00009347"/>
    </source>
</evidence>
<dbReference type="PROSITE" id="PS00073">
    <property type="entry name" value="ACYL_COA_DH_2"/>
    <property type="match status" value="1"/>
</dbReference>
<sequence>MYKAPIGEIAFALKKVADLEPAMEKGLLGELSPDLLDAVLEEAGRFASEKIAPLAEGGDREGTSVNEGVVTTPTGWKELYADWVAGGWNALTGPEEYGGQALPTSLSAAVFEMWNSASMGFALGPTLTVGAVEALETHGSDELKAAYLAKLVSGEWAGTMNLTEPQAGSDLSALKTKAERADDGSYRIYGQKIYITYGEHDFTDNIVHLVLARLPDAPVGVKGISLFLVPKFLVDADGSLGRRNDVFCHSVEHKLGIHGSPTCTMIYGDGSIDGEEAGAVGYLIGEENRGLVCMFTMMNNARLLVGVQGVGVAEAAFQMALDYARERRQGRSTRLAKGAEPSGQMSPIVEHPDVARSLLTMKALTGCARAIAYACGHATDMARATRDEASEARIWKERANLLTPIAKAFATDIGVEVASLGIQVHGGMGFIEETGAARLLRDARIAPIYEGTNGIQAIDLVTRKIGQSDGAAVSAYLAELAETVDAVRGRNAADFGATGDALAAALDDLKEATAFLARALADKDMDTALAGATSYLRLFGLTAGAVYLAKGALADTGRTERTHLARFMAENLLGETAGLKRQVIAGAASLAAAQAILQ</sequence>
<dbReference type="InterPro" id="IPR009075">
    <property type="entry name" value="AcylCo_DH/oxidase_C"/>
</dbReference>
<dbReference type="AlphaFoldDB" id="A0A9X2H9D9"/>
<dbReference type="GO" id="GO:0003995">
    <property type="term" value="F:acyl-CoA dehydrogenase activity"/>
    <property type="evidence" value="ECO:0007669"/>
    <property type="project" value="InterPro"/>
</dbReference>
<proteinExistence type="inferred from homology"/>
<evidence type="ECO:0000256" key="3">
    <source>
        <dbReference type="ARBA" id="ARBA00022630"/>
    </source>
</evidence>
<feature type="domain" description="Acetyl-CoA dehydrogenase-like C-terminal" evidence="14">
    <location>
        <begin position="477"/>
        <end position="593"/>
    </location>
</feature>
<gene>
    <name evidence="15" type="ORF">MJ956_13780</name>
</gene>
<feature type="domain" description="Acyl-CoA dehydrogenase/oxidase C-terminal" evidence="11">
    <location>
        <begin position="288"/>
        <end position="460"/>
    </location>
</feature>
<evidence type="ECO:0000256" key="10">
    <source>
        <dbReference type="RuleBase" id="RU362125"/>
    </source>
</evidence>
<evidence type="ECO:0000256" key="8">
    <source>
        <dbReference type="ARBA" id="ARBA00066694"/>
    </source>
</evidence>
<evidence type="ECO:0000259" key="11">
    <source>
        <dbReference type="Pfam" id="PF00441"/>
    </source>
</evidence>
<keyword evidence="3 10" id="KW-0285">Flavoprotein</keyword>
<organism evidence="15 16">
    <name type="scientific">Aurantimonas marianensis</name>
    <dbReference type="NCBI Taxonomy" id="2920428"/>
    <lineage>
        <taxon>Bacteria</taxon>
        <taxon>Pseudomonadati</taxon>
        <taxon>Pseudomonadota</taxon>
        <taxon>Alphaproteobacteria</taxon>
        <taxon>Hyphomicrobiales</taxon>
        <taxon>Aurantimonadaceae</taxon>
        <taxon>Aurantimonas</taxon>
    </lineage>
</organism>
<comment type="function">
    <text evidence="7">Involved in the assimilation of dimethylsulphoniopropionate (DMSP), an important compound in the fixation of carbon in marine phytoplankton, by mediating the conversion of 3-(methylthio)propanoyl-CoA (MMPA-CoA) to 3-(methylthio)acryloyl-CoA (MTA-CoA).</text>
</comment>
<comment type="cofactor">
    <cofactor evidence="1 10">
        <name>FAD</name>
        <dbReference type="ChEBI" id="CHEBI:57692"/>
    </cofactor>
</comment>
<evidence type="ECO:0000313" key="16">
    <source>
        <dbReference type="Proteomes" id="UP001155220"/>
    </source>
</evidence>
<evidence type="ECO:0000256" key="1">
    <source>
        <dbReference type="ARBA" id="ARBA00001974"/>
    </source>
</evidence>
<evidence type="ECO:0000256" key="4">
    <source>
        <dbReference type="ARBA" id="ARBA00022827"/>
    </source>
</evidence>
<dbReference type="Pfam" id="PF02771">
    <property type="entry name" value="Acyl-CoA_dh_N"/>
    <property type="match status" value="1"/>
</dbReference>
<dbReference type="FunFam" id="2.40.110.10:FF:000031">
    <property type="entry name" value="Acyl-CoA dehydrogenase, putative"/>
    <property type="match status" value="1"/>
</dbReference>
<dbReference type="InterPro" id="IPR013786">
    <property type="entry name" value="AcylCoA_DH/ox_N"/>
</dbReference>
<dbReference type="Gene3D" id="1.20.140.10">
    <property type="entry name" value="Butyryl-CoA Dehydrogenase, subunit A, domain 3"/>
    <property type="match status" value="1"/>
</dbReference>
<keyword evidence="4 10" id="KW-0274">FAD</keyword>
<dbReference type="InterPro" id="IPR006089">
    <property type="entry name" value="Acyl-CoA_DH_CS"/>
</dbReference>
<evidence type="ECO:0000259" key="12">
    <source>
        <dbReference type="Pfam" id="PF02770"/>
    </source>
</evidence>
<dbReference type="RefSeq" id="WP_253965023.1">
    <property type="nucleotide sequence ID" value="NZ_JALHBS010000085.1"/>
</dbReference>
<evidence type="ECO:0000256" key="5">
    <source>
        <dbReference type="ARBA" id="ARBA00023002"/>
    </source>
</evidence>
<dbReference type="InterPro" id="IPR046373">
    <property type="entry name" value="Acyl-CoA_Oxase/DH_mid-dom_sf"/>
</dbReference>
<name>A0A9X2H9D9_9HYPH</name>
<comment type="caution">
    <text evidence="15">The sequence shown here is derived from an EMBL/GenBank/DDBJ whole genome shotgun (WGS) entry which is preliminary data.</text>
</comment>
<dbReference type="Gene3D" id="2.40.110.10">
    <property type="entry name" value="Butyryl-CoA Dehydrogenase, subunit A, domain 2"/>
    <property type="match status" value="1"/>
</dbReference>
<comment type="similarity">
    <text evidence="2 10">Belongs to the acyl-CoA dehydrogenase family.</text>
</comment>
<dbReference type="Gene3D" id="1.10.540.10">
    <property type="entry name" value="Acyl-CoA dehydrogenase/oxidase, N-terminal domain"/>
    <property type="match status" value="1"/>
</dbReference>
<feature type="domain" description="Acyl-CoA oxidase/dehydrogenase middle" evidence="12">
    <location>
        <begin position="160"/>
        <end position="266"/>
    </location>
</feature>
<dbReference type="InterPro" id="IPR025878">
    <property type="entry name" value="Acyl-CoA_dh-like_C_dom"/>
</dbReference>
<keyword evidence="5 10" id="KW-0560">Oxidoreductase</keyword>
<dbReference type="SUPFAM" id="SSF56645">
    <property type="entry name" value="Acyl-CoA dehydrogenase NM domain-like"/>
    <property type="match status" value="1"/>
</dbReference>
<dbReference type="Proteomes" id="UP001155220">
    <property type="component" value="Unassembled WGS sequence"/>
</dbReference>
<dbReference type="PANTHER" id="PTHR42803">
    <property type="entry name" value="ACYL-COA DEHYDROGENASE"/>
    <property type="match status" value="1"/>
</dbReference>
<dbReference type="GO" id="GO:0050660">
    <property type="term" value="F:flavin adenine dinucleotide binding"/>
    <property type="evidence" value="ECO:0007669"/>
    <property type="project" value="InterPro"/>
</dbReference>